<feature type="domain" description="SHOCT" evidence="2">
    <location>
        <begin position="33"/>
        <end position="60"/>
    </location>
</feature>
<dbReference type="Pfam" id="PF09851">
    <property type="entry name" value="SHOCT"/>
    <property type="match status" value="1"/>
</dbReference>
<gene>
    <name evidence="3" type="ORF">GCM10012285_31950</name>
</gene>
<evidence type="ECO:0000313" key="4">
    <source>
        <dbReference type="Proteomes" id="UP000600080"/>
    </source>
</evidence>
<evidence type="ECO:0000256" key="1">
    <source>
        <dbReference type="SAM" id="MobiDB-lite"/>
    </source>
</evidence>
<name>A0ABQ2JIW1_9ACTN</name>
<dbReference type="EMBL" id="BMND01000012">
    <property type="protein sequence ID" value="GGN46877.1"/>
    <property type="molecule type" value="Genomic_DNA"/>
</dbReference>
<accession>A0ABQ2JIW1</accession>
<dbReference type="RefSeq" id="WP_308290153.1">
    <property type="nucleotide sequence ID" value="NZ_BMND01000012.1"/>
</dbReference>
<protein>
    <recommendedName>
        <fullName evidence="2">SHOCT domain-containing protein</fullName>
    </recommendedName>
</protein>
<organism evidence="3 4">
    <name type="scientific">Streptomyces kronopolitis</name>
    <dbReference type="NCBI Taxonomy" id="1612435"/>
    <lineage>
        <taxon>Bacteria</taxon>
        <taxon>Bacillati</taxon>
        <taxon>Actinomycetota</taxon>
        <taxon>Actinomycetes</taxon>
        <taxon>Kitasatosporales</taxon>
        <taxon>Streptomycetaceae</taxon>
        <taxon>Streptomyces</taxon>
    </lineage>
</organism>
<reference evidence="4" key="1">
    <citation type="journal article" date="2019" name="Int. J. Syst. Evol. Microbiol.">
        <title>The Global Catalogue of Microorganisms (GCM) 10K type strain sequencing project: providing services to taxonomists for standard genome sequencing and annotation.</title>
        <authorList>
            <consortium name="The Broad Institute Genomics Platform"/>
            <consortium name="The Broad Institute Genome Sequencing Center for Infectious Disease"/>
            <person name="Wu L."/>
            <person name="Ma J."/>
        </authorList>
    </citation>
    <scope>NUCLEOTIDE SEQUENCE [LARGE SCALE GENOMIC DNA]</scope>
    <source>
        <strain evidence="4">CGMCC 4.7323</strain>
    </source>
</reference>
<sequence length="62" mass="6730">MSDQDYEQERQDGGSGAGPSATDPADDMSAKIAQLKKLTELKTQGVLTDAEFEAEKRKLLES</sequence>
<evidence type="ECO:0000313" key="3">
    <source>
        <dbReference type="EMBL" id="GGN46877.1"/>
    </source>
</evidence>
<keyword evidence="4" id="KW-1185">Reference proteome</keyword>
<dbReference type="GeneID" id="301552678"/>
<dbReference type="Proteomes" id="UP000600080">
    <property type="component" value="Unassembled WGS sequence"/>
</dbReference>
<evidence type="ECO:0000259" key="2">
    <source>
        <dbReference type="Pfam" id="PF09851"/>
    </source>
</evidence>
<proteinExistence type="predicted"/>
<feature type="region of interest" description="Disordered" evidence="1">
    <location>
        <begin position="1"/>
        <end position="28"/>
    </location>
</feature>
<comment type="caution">
    <text evidence="3">The sequence shown here is derived from an EMBL/GenBank/DDBJ whole genome shotgun (WGS) entry which is preliminary data.</text>
</comment>
<dbReference type="InterPro" id="IPR018649">
    <property type="entry name" value="SHOCT"/>
</dbReference>